<comment type="similarity">
    <text evidence="3 7">Belongs to the class-III pyridoxal-phosphate-dependent aminotransferase family. HemL subfamily.</text>
</comment>
<dbReference type="InterPro" id="IPR015424">
    <property type="entry name" value="PyrdxlP-dep_Trfase"/>
</dbReference>
<comment type="catalytic activity">
    <reaction evidence="7">
        <text>(S)-4-amino-5-oxopentanoate = 5-aminolevulinate</text>
        <dbReference type="Rhea" id="RHEA:14265"/>
        <dbReference type="ChEBI" id="CHEBI:57501"/>
        <dbReference type="ChEBI" id="CHEBI:356416"/>
        <dbReference type="EC" id="5.4.3.8"/>
    </reaction>
</comment>
<comment type="cofactor">
    <cofactor evidence="1 7">
        <name>pyridoxal 5'-phosphate</name>
        <dbReference type="ChEBI" id="CHEBI:597326"/>
    </cofactor>
</comment>
<evidence type="ECO:0000256" key="4">
    <source>
        <dbReference type="ARBA" id="ARBA00022898"/>
    </source>
</evidence>
<comment type="caution">
    <text evidence="8">The sequence shown here is derived from an EMBL/GenBank/DDBJ whole genome shotgun (WGS) entry which is preliminary data.</text>
</comment>
<sequence>MSRSELLFANAQKHIPGGVNSPVRAFKSVGGTPLFFKHAEGAYVVDEDDKRYVDYVGSWGPMILGHAHPEVLDAVRRQLQHGLSYGAPTALEVEMADLVCSLVPSMDMVRMVSSGTEATMSAIRLARGYTGRDDIIKFEGCYHGHSDSLLVKAGSGALTFGVPNSPGVPADFAKHTLTLPFNDLEAVEKALDECGQNVACIIVEPVAGNMNCVPPAPGFLQGLRKACDKHGVVLIFDEVMTGFRVHLGSAQALYGVTPDLSTFGKIIGGGMPVGAFGGKRAIMQQISPLGPVYQAGTLSGNPLAMAAGLTTLKLISRPGFHDELTDYTSRMLQGLQERADAAGIPFVTTQAGAMFGLYFSGADDIITFADVMASDAERFKRFFHLMLDGGVYLAPSAYEAGFTSIAHGDTELKLTLDAAERAFAALK</sequence>
<dbReference type="Pfam" id="PF00202">
    <property type="entry name" value="Aminotran_3"/>
    <property type="match status" value="1"/>
</dbReference>
<dbReference type="FunFam" id="3.40.640.10:FF:000021">
    <property type="entry name" value="Glutamate-1-semialdehyde 2,1-aminomutase"/>
    <property type="match status" value="1"/>
</dbReference>
<dbReference type="NCBIfam" id="TIGR00713">
    <property type="entry name" value="hemL"/>
    <property type="match status" value="1"/>
</dbReference>
<dbReference type="NCBIfam" id="NF000818">
    <property type="entry name" value="PRK00062.1"/>
    <property type="match status" value="1"/>
</dbReference>
<comment type="subcellular location">
    <subcellularLocation>
        <location evidence="7">Cytoplasm</location>
    </subcellularLocation>
</comment>
<comment type="pathway">
    <text evidence="2">Porphyrin-containing compound metabolism; protoporphyrin-IX biosynthesis; 5-aminolevulinate from L-glutamyl-tRNA(Glu): step 2/2.</text>
</comment>
<organism evidence="8 9">
    <name type="scientific">Pseudomonas citronellolis</name>
    <dbReference type="NCBI Taxonomy" id="53408"/>
    <lineage>
        <taxon>Bacteria</taxon>
        <taxon>Pseudomonadati</taxon>
        <taxon>Pseudomonadota</taxon>
        <taxon>Gammaproteobacteria</taxon>
        <taxon>Pseudomonadales</taxon>
        <taxon>Pseudomonadaceae</taxon>
        <taxon>Pseudomonas</taxon>
    </lineage>
</organism>
<evidence type="ECO:0000256" key="2">
    <source>
        <dbReference type="ARBA" id="ARBA00004819"/>
    </source>
</evidence>
<keyword evidence="5 7" id="KW-0413">Isomerase</keyword>
<dbReference type="GO" id="GO:0030170">
    <property type="term" value="F:pyridoxal phosphate binding"/>
    <property type="evidence" value="ECO:0007669"/>
    <property type="project" value="InterPro"/>
</dbReference>
<dbReference type="InterPro" id="IPR004639">
    <property type="entry name" value="4pyrrol_synth_GluAld_NH2Trfase"/>
</dbReference>
<dbReference type="GO" id="GO:0006782">
    <property type="term" value="P:protoporphyrinogen IX biosynthetic process"/>
    <property type="evidence" value="ECO:0007669"/>
    <property type="project" value="UniProtKB-UniRule"/>
</dbReference>
<reference evidence="8 9" key="1">
    <citation type="submission" date="2016-10" db="EMBL/GenBank/DDBJ databases">
        <authorList>
            <person name="Varghese N."/>
            <person name="Submissions S."/>
        </authorList>
    </citation>
    <scope>NUCLEOTIDE SEQUENCE [LARGE SCALE GENOMIC DNA]</scope>
    <source>
        <strain evidence="8 9">LMG 18378</strain>
    </source>
</reference>
<keyword evidence="9" id="KW-1185">Reference proteome</keyword>
<keyword evidence="6 7" id="KW-0627">Porphyrin biosynthesis</keyword>
<dbReference type="GO" id="GO:0005737">
    <property type="term" value="C:cytoplasm"/>
    <property type="evidence" value="ECO:0007669"/>
    <property type="project" value="UniProtKB-SubCell"/>
</dbReference>
<dbReference type="GO" id="GO:0042286">
    <property type="term" value="F:glutamate-1-semialdehyde 2,1-aminomutase activity"/>
    <property type="evidence" value="ECO:0007669"/>
    <property type="project" value="UniProtKB-UniRule"/>
</dbReference>
<evidence type="ECO:0000256" key="5">
    <source>
        <dbReference type="ARBA" id="ARBA00023235"/>
    </source>
</evidence>
<keyword evidence="7" id="KW-0963">Cytoplasm</keyword>
<name>A0AAQ1HQI6_9PSED</name>
<dbReference type="InterPro" id="IPR049704">
    <property type="entry name" value="Aminotrans_3_PPA_site"/>
</dbReference>
<gene>
    <name evidence="7" type="primary">hemL</name>
    <name evidence="8" type="ORF">SAMN05216577_12039</name>
</gene>
<protein>
    <recommendedName>
        <fullName evidence="7">Glutamate-1-semialdehyde 2,1-aminomutase</fullName>
        <shortName evidence="7">GSA</shortName>
        <ecNumber evidence="7">5.4.3.8</ecNumber>
    </recommendedName>
    <alternativeName>
        <fullName evidence="7">Glutamate-1-semialdehyde aminotransferase</fullName>
        <shortName evidence="7">GSA-AT</shortName>
    </alternativeName>
</protein>
<evidence type="ECO:0000256" key="3">
    <source>
        <dbReference type="ARBA" id="ARBA00008981"/>
    </source>
</evidence>
<dbReference type="PANTHER" id="PTHR43713">
    <property type="entry name" value="GLUTAMATE-1-SEMIALDEHYDE 2,1-AMINOMUTASE"/>
    <property type="match status" value="1"/>
</dbReference>
<dbReference type="AlphaFoldDB" id="A0AAQ1HQI6"/>
<dbReference type="Gene3D" id="3.40.640.10">
    <property type="entry name" value="Type I PLP-dependent aspartate aminotransferase-like (Major domain)"/>
    <property type="match status" value="1"/>
</dbReference>
<dbReference type="PANTHER" id="PTHR43713:SF3">
    <property type="entry name" value="GLUTAMATE-1-SEMIALDEHYDE 2,1-AMINOMUTASE 1, CHLOROPLASTIC-RELATED"/>
    <property type="match status" value="1"/>
</dbReference>
<dbReference type="HAMAP" id="MF_00375">
    <property type="entry name" value="HemL_aminotrans_3"/>
    <property type="match status" value="1"/>
</dbReference>
<evidence type="ECO:0000313" key="8">
    <source>
        <dbReference type="EMBL" id="SFD23199.1"/>
    </source>
</evidence>
<dbReference type="EC" id="5.4.3.8" evidence="7"/>
<dbReference type="GO" id="GO:0008483">
    <property type="term" value="F:transaminase activity"/>
    <property type="evidence" value="ECO:0007669"/>
    <property type="project" value="InterPro"/>
</dbReference>
<dbReference type="Proteomes" id="UP000183385">
    <property type="component" value="Unassembled WGS sequence"/>
</dbReference>
<evidence type="ECO:0000256" key="1">
    <source>
        <dbReference type="ARBA" id="ARBA00001933"/>
    </source>
</evidence>
<evidence type="ECO:0000313" key="9">
    <source>
        <dbReference type="Proteomes" id="UP000183385"/>
    </source>
</evidence>
<dbReference type="InterPro" id="IPR015422">
    <property type="entry name" value="PyrdxlP-dep_Trfase_small"/>
</dbReference>
<dbReference type="InterPro" id="IPR015421">
    <property type="entry name" value="PyrdxlP-dep_Trfase_major"/>
</dbReference>
<evidence type="ECO:0000256" key="6">
    <source>
        <dbReference type="ARBA" id="ARBA00023244"/>
    </source>
</evidence>
<dbReference type="EMBL" id="FOLS01000020">
    <property type="protein sequence ID" value="SFD23199.1"/>
    <property type="molecule type" value="Genomic_DNA"/>
</dbReference>
<dbReference type="SUPFAM" id="SSF53383">
    <property type="entry name" value="PLP-dependent transferases"/>
    <property type="match status" value="1"/>
</dbReference>
<proteinExistence type="inferred from homology"/>
<accession>A0AAQ1HQI6</accession>
<dbReference type="CDD" id="cd00610">
    <property type="entry name" value="OAT_like"/>
    <property type="match status" value="1"/>
</dbReference>
<keyword evidence="4 7" id="KW-0663">Pyridoxal phosphate</keyword>
<dbReference type="Gene3D" id="3.90.1150.10">
    <property type="entry name" value="Aspartate Aminotransferase, domain 1"/>
    <property type="match status" value="1"/>
</dbReference>
<dbReference type="RefSeq" id="WP_074981908.1">
    <property type="nucleotide sequence ID" value="NZ_CP104727.1"/>
</dbReference>
<feature type="modified residue" description="N6-(pyridoxal phosphate)lysine" evidence="7">
    <location>
        <position position="265"/>
    </location>
</feature>
<dbReference type="PROSITE" id="PS00600">
    <property type="entry name" value="AA_TRANSFER_CLASS_3"/>
    <property type="match status" value="1"/>
</dbReference>
<dbReference type="InterPro" id="IPR005814">
    <property type="entry name" value="Aminotrans_3"/>
</dbReference>
<evidence type="ECO:0000256" key="7">
    <source>
        <dbReference type="HAMAP-Rule" id="MF_00375"/>
    </source>
</evidence>
<comment type="subunit">
    <text evidence="7">Homodimer.</text>
</comment>